<dbReference type="Proteomes" id="UP001201262">
    <property type="component" value="Unassembled WGS sequence"/>
</dbReference>
<reference evidence="1" key="1">
    <citation type="submission" date="2021-12" db="EMBL/GenBank/DDBJ databases">
        <title>Convergent genome expansion in fungi linked to evolution of root-endophyte symbiosis.</title>
        <authorList>
            <consortium name="DOE Joint Genome Institute"/>
            <person name="Ke Y.-H."/>
            <person name="Bonito G."/>
            <person name="Liao H.-L."/>
            <person name="Looney B."/>
            <person name="Rojas-Flechas A."/>
            <person name="Nash J."/>
            <person name="Hameed K."/>
            <person name="Schadt C."/>
            <person name="Martin F."/>
            <person name="Crous P.W."/>
            <person name="Miettinen O."/>
            <person name="Magnuson J.K."/>
            <person name="Labbe J."/>
            <person name="Jacobson D."/>
            <person name="Doktycz M.J."/>
            <person name="Veneault-Fourrey C."/>
            <person name="Kuo A."/>
            <person name="Mondo S."/>
            <person name="Calhoun S."/>
            <person name="Riley R."/>
            <person name="Ohm R."/>
            <person name="LaButti K."/>
            <person name="Andreopoulos B."/>
            <person name="Pangilinan J."/>
            <person name="Nolan M."/>
            <person name="Tritt A."/>
            <person name="Clum A."/>
            <person name="Lipzen A."/>
            <person name="Daum C."/>
            <person name="Barry K."/>
            <person name="Grigoriev I.V."/>
            <person name="Vilgalys R."/>
        </authorList>
    </citation>
    <scope>NUCLEOTIDE SEQUENCE</scope>
    <source>
        <strain evidence="1">PMI_201</strain>
    </source>
</reference>
<comment type="caution">
    <text evidence="1">The sequence shown here is derived from an EMBL/GenBank/DDBJ whole genome shotgun (WGS) entry which is preliminary data.</text>
</comment>
<dbReference type="GeneID" id="70241056"/>
<dbReference type="EMBL" id="JAJTJA010000003">
    <property type="protein sequence ID" value="KAH8701657.1"/>
    <property type="molecule type" value="Genomic_DNA"/>
</dbReference>
<dbReference type="InterPro" id="IPR053175">
    <property type="entry name" value="DHMBA_Reg_Transcription_Factor"/>
</dbReference>
<name>A0AAD4KY32_9EURO</name>
<accession>A0AAD4KY32</accession>
<protein>
    <recommendedName>
        <fullName evidence="3">Transcription factor domain-containing protein</fullName>
    </recommendedName>
</protein>
<dbReference type="AlphaFoldDB" id="A0AAD4KY32"/>
<dbReference type="RefSeq" id="XP_046075033.1">
    <property type="nucleotide sequence ID" value="XM_046210769.1"/>
</dbReference>
<dbReference type="PANTHER" id="PTHR38791">
    <property type="entry name" value="ZN(II)2CYS6 TRANSCRIPTION FACTOR (EUROFUNG)-RELATED-RELATED"/>
    <property type="match status" value="1"/>
</dbReference>
<keyword evidence="2" id="KW-1185">Reference proteome</keyword>
<evidence type="ECO:0000313" key="1">
    <source>
        <dbReference type="EMBL" id="KAH8701657.1"/>
    </source>
</evidence>
<evidence type="ECO:0000313" key="2">
    <source>
        <dbReference type="Proteomes" id="UP001201262"/>
    </source>
</evidence>
<gene>
    <name evidence="1" type="ORF">BGW36DRAFT_290522</name>
</gene>
<evidence type="ECO:0008006" key="3">
    <source>
        <dbReference type="Google" id="ProtNLM"/>
    </source>
</evidence>
<sequence length="396" mass="44104">MLGNRHYQDSFRAIQNSSKNHKSSLDLAISAVSNIFLSFLSRRPELEELGEEQFAVAVSLTRAALDDPTKITSDSTLISILLLSNFRSVMAYRSPVIMHYIGLAQILRARGPDYCNTEISQLCLQQVSGRLVDAVLGGSFIETNQLLEASRLLPKPVPDIEESPIVLLSSFVPHINQLRLKMESVSLGMGFDAEIVADILSFALETESELSKWPEMVNPTCQPMLSASLLSEFQSKCPHHPAETYYPQWADEYPSLIISQIWNSYRCLRIMVNTCISRCAALTRNYSLATSTEQICQEMVDNFCASVPFHIGSLSSRHASHPGNVQGNTSPSKLAALGAMLLMPKLRWIVGQHLTLRGGQMEWLQLQLSDVLQFYRMHGVRMSDDVATRASPILAQ</sequence>
<proteinExistence type="predicted"/>
<organism evidence="1 2">
    <name type="scientific">Talaromyces proteolyticus</name>
    <dbReference type="NCBI Taxonomy" id="1131652"/>
    <lineage>
        <taxon>Eukaryota</taxon>
        <taxon>Fungi</taxon>
        <taxon>Dikarya</taxon>
        <taxon>Ascomycota</taxon>
        <taxon>Pezizomycotina</taxon>
        <taxon>Eurotiomycetes</taxon>
        <taxon>Eurotiomycetidae</taxon>
        <taxon>Eurotiales</taxon>
        <taxon>Trichocomaceae</taxon>
        <taxon>Talaromyces</taxon>
        <taxon>Talaromyces sect. Bacilispori</taxon>
    </lineage>
</organism>